<sequence>MLLFWLHTRGAVRSSLKSPAKPSSTVSASSAASRFASPPLTTVPAFTIATPTARNSAAGVALNFRDGDSRDHFSGLLCKLDTQRSSKVVHPGRPLRTNSAPRSSIQVDRQDRVSIVTDRQNRVAASQGLTSLAGRLADRPSRPSLTKSTIIQSRLDDERARSAVPSVCSLEQRGNCPVFTSFLCPLVTKLLGLLQLVRKRPSVTTSATTLDRTAARPDGRILAVRPHMFLVIRPHRSTPLMFGQSASITFVRLPQSFGHRPSISQAFQNSVSRTIGPIDVRPVGLNNVRHPYLKRSSIRAPRPFDPTDVRPSSLNDVRPLGFNRSAIRSHGRSVTCPQPFGLNCSTFRGLKRSAFGLTCLSASTARPYIDTSAPAFGPTDVRPFGLTDVRPPGLHLDRTRSSIRPFDPTDVRPFGLQKVFARWFQPLDHPFGRSTPLMFGHPASMTFVLLASIVRPLGLTDVRSLVLNPSASIVQLSVASSVQHSASHATRPLPLHHTWPHVPPPPLTKVDERAEEHERQQLRKSERPRHLEATKTHWKTSIPKQL</sequence>
<evidence type="ECO:0000313" key="3">
    <source>
        <dbReference type="Proteomes" id="UP000053144"/>
    </source>
</evidence>
<reference evidence="3" key="1">
    <citation type="journal article" date="2015" name="Proc. Natl. Acad. Sci. U.S.A.">
        <title>Genome sequencing of adzuki bean (Vigna angularis) provides insight into high starch and low fat accumulation and domestication.</title>
        <authorList>
            <person name="Yang K."/>
            <person name="Tian Z."/>
            <person name="Chen C."/>
            <person name="Luo L."/>
            <person name="Zhao B."/>
            <person name="Wang Z."/>
            <person name="Yu L."/>
            <person name="Li Y."/>
            <person name="Sun Y."/>
            <person name="Li W."/>
            <person name="Chen Y."/>
            <person name="Li Y."/>
            <person name="Zhang Y."/>
            <person name="Ai D."/>
            <person name="Zhao J."/>
            <person name="Shang C."/>
            <person name="Ma Y."/>
            <person name="Wu B."/>
            <person name="Wang M."/>
            <person name="Gao L."/>
            <person name="Sun D."/>
            <person name="Zhang P."/>
            <person name="Guo F."/>
            <person name="Wang W."/>
            <person name="Li Y."/>
            <person name="Wang J."/>
            <person name="Varshney R.K."/>
            <person name="Wang J."/>
            <person name="Ling H.Q."/>
            <person name="Wan P."/>
        </authorList>
    </citation>
    <scope>NUCLEOTIDE SEQUENCE</scope>
    <source>
        <strain evidence="3">cv. Jingnong 6</strain>
    </source>
</reference>
<feature type="region of interest" description="Disordered" evidence="1">
    <location>
        <begin position="87"/>
        <end position="106"/>
    </location>
</feature>
<name>A0A0L9TMC7_PHAAN</name>
<proteinExistence type="predicted"/>
<feature type="compositionally biased region" description="Basic and acidic residues" evidence="1">
    <location>
        <begin position="509"/>
        <end position="535"/>
    </location>
</feature>
<gene>
    <name evidence="2" type="ORF">LR48_Vigan01g116600</name>
</gene>
<dbReference type="Gramene" id="KOM31611">
    <property type="protein sequence ID" value="KOM31611"/>
    <property type="gene ID" value="LR48_Vigan01g116600"/>
</dbReference>
<evidence type="ECO:0000313" key="2">
    <source>
        <dbReference type="EMBL" id="KOM31611.1"/>
    </source>
</evidence>
<organism evidence="2 3">
    <name type="scientific">Phaseolus angularis</name>
    <name type="common">Azuki bean</name>
    <name type="synonym">Vigna angularis</name>
    <dbReference type="NCBI Taxonomy" id="3914"/>
    <lineage>
        <taxon>Eukaryota</taxon>
        <taxon>Viridiplantae</taxon>
        <taxon>Streptophyta</taxon>
        <taxon>Embryophyta</taxon>
        <taxon>Tracheophyta</taxon>
        <taxon>Spermatophyta</taxon>
        <taxon>Magnoliopsida</taxon>
        <taxon>eudicotyledons</taxon>
        <taxon>Gunneridae</taxon>
        <taxon>Pentapetalae</taxon>
        <taxon>rosids</taxon>
        <taxon>fabids</taxon>
        <taxon>Fabales</taxon>
        <taxon>Fabaceae</taxon>
        <taxon>Papilionoideae</taxon>
        <taxon>50 kb inversion clade</taxon>
        <taxon>NPAAA clade</taxon>
        <taxon>indigoferoid/millettioid clade</taxon>
        <taxon>Phaseoleae</taxon>
        <taxon>Vigna</taxon>
    </lineage>
</organism>
<accession>A0A0L9TMC7</accession>
<feature type="region of interest" description="Disordered" evidence="1">
    <location>
        <begin position="490"/>
        <end position="546"/>
    </location>
</feature>
<dbReference type="AlphaFoldDB" id="A0A0L9TMC7"/>
<dbReference type="Proteomes" id="UP000053144">
    <property type="component" value="Chromosome 1"/>
</dbReference>
<feature type="compositionally biased region" description="Polar residues" evidence="1">
    <location>
        <begin position="96"/>
        <end position="106"/>
    </location>
</feature>
<dbReference type="EMBL" id="CM003371">
    <property type="protein sequence ID" value="KOM31611.1"/>
    <property type="molecule type" value="Genomic_DNA"/>
</dbReference>
<feature type="region of interest" description="Disordered" evidence="1">
    <location>
        <begin position="15"/>
        <end position="34"/>
    </location>
</feature>
<feature type="compositionally biased region" description="Low complexity" evidence="1">
    <location>
        <begin position="18"/>
        <end position="34"/>
    </location>
</feature>
<evidence type="ECO:0000256" key="1">
    <source>
        <dbReference type="SAM" id="MobiDB-lite"/>
    </source>
</evidence>
<protein>
    <submittedName>
        <fullName evidence="2">Uncharacterized protein</fullName>
    </submittedName>
</protein>